<name>A0A9P4MIK6_9PEZI</name>
<dbReference type="EMBL" id="ML996084">
    <property type="protein sequence ID" value="KAF2154303.1"/>
    <property type="molecule type" value="Genomic_DNA"/>
</dbReference>
<protein>
    <submittedName>
        <fullName evidence="1">Uncharacterized protein</fullName>
    </submittedName>
</protein>
<gene>
    <name evidence="1" type="ORF">K461DRAFT_292963</name>
</gene>
<organism evidence="1 2">
    <name type="scientific">Myriangium duriaei CBS 260.36</name>
    <dbReference type="NCBI Taxonomy" id="1168546"/>
    <lineage>
        <taxon>Eukaryota</taxon>
        <taxon>Fungi</taxon>
        <taxon>Dikarya</taxon>
        <taxon>Ascomycota</taxon>
        <taxon>Pezizomycotina</taxon>
        <taxon>Dothideomycetes</taxon>
        <taxon>Dothideomycetidae</taxon>
        <taxon>Myriangiales</taxon>
        <taxon>Myriangiaceae</taxon>
        <taxon>Myriangium</taxon>
    </lineage>
</organism>
<keyword evidence="2" id="KW-1185">Reference proteome</keyword>
<evidence type="ECO:0000313" key="1">
    <source>
        <dbReference type="EMBL" id="KAF2154303.1"/>
    </source>
</evidence>
<evidence type="ECO:0000313" key="2">
    <source>
        <dbReference type="Proteomes" id="UP000799439"/>
    </source>
</evidence>
<reference evidence="1" key="1">
    <citation type="journal article" date="2020" name="Stud. Mycol.">
        <title>101 Dothideomycetes genomes: a test case for predicting lifestyles and emergence of pathogens.</title>
        <authorList>
            <person name="Haridas S."/>
            <person name="Albert R."/>
            <person name="Binder M."/>
            <person name="Bloem J."/>
            <person name="Labutti K."/>
            <person name="Salamov A."/>
            <person name="Andreopoulos B."/>
            <person name="Baker S."/>
            <person name="Barry K."/>
            <person name="Bills G."/>
            <person name="Bluhm B."/>
            <person name="Cannon C."/>
            <person name="Castanera R."/>
            <person name="Culley D."/>
            <person name="Daum C."/>
            <person name="Ezra D."/>
            <person name="Gonzalez J."/>
            <person name="Henrissat B."/>
            <person name="Kuo A."/>
            <person name="Liang C."/>
            <person name="Lipzen A."/>
            <person name="Lutzoni F."/>
            <person name="Magnuson J."/>
            <person name="Mondo S."/>
            <person name="Nolan M."/>
            <person name="Ohm R."/>
            <person name="Pangilinan J."/>
            <person name="Park H.-J."/>
            <person name="Ramirez L."/>
            <person name="Alfaro M."/>
            <person name="Sun H."/>
            <person name="Tritt A."/>
            <person name="Yoshinaga Y."/>
            <person name="Zwiers L.-H."/>
            <person name="Turgeon B."/>
            <person name="Goodwin S."/>
            <person name="Spatafora J."/>
            <person name="Crous P."/>
            <person name="Grigoriev I."/>
        </authorList>
    </citation>
    <scope>NUCLEOTIDE SEQUENCE</scope>
    <source>
        <strain evidence="1">CBS 260.36</strain>
    </source>
</reference>
<sequence length="218" mass="24825">MSHSFSRSWKSPQVVMRDRWTRILKSRDHICPDSPFLPRLFNLPDHEKAMGLAKQNHDSRKADSTEKDLSVRSQWATQIGSDAESLTAFGGRKMWPSQAAVLGSETIWCQDWTNNKDFIAPWPTLAELKHEGDDRVSTSVSHRRFFPIPRFPSASDISWNEVAFLPQHHMDQISNLSEPESMSPASFQDFETHINDLEGASLLGEDLMSALDPLNIYD</sequence>
<dbReference type="OrthoDB" id="5305306at2759"/>
<dbReference type="Proteomes" id="UP000799439">
    <property type="component" value="Unassembled WGS sequence"/>
</dbReference>
<dbReference type="AlphaFoldDB" id="A0A9P4MIK6"/>
<comment type="caution">
    <text evidence="1">The sequence shown here is derived from an EMBL/GenBank/DDBJ whole genome shotgun (WGS) entry which is preliminary data.</text>
</comment>
<accession>A0A9P4MIK6</accession>
<proteinExistence type="predicted"/>